<name>A0A364LJQ9_9GAMM</name>
<dbReference type="AlphaFoldDB" id="A0A364LJQ9"/>
<gene>
    <name evidence="1" type="ORF">B1207_08090</name>
</gene>
<evidence type="ECO:0000313" key="2">
    <source>
        <dbReference type="Proteomes" id="UP000249458"/>
    </source>
</evidence>
<dbReference type="RefSeq" id="WP_112219475.1">
    <property type="nucleotide sequence ID" value="NZ_MVJN01000005.1"/>
</dbReference>
<dbReference type="EMBL" id="MVJN01000005">
    <property type="protein sequence ID" value="RAP36748.1"/>
    <property type="molecule type" value="Genomic_DNA"/>
</dbReference>
<protein>
    <submittedName>
        <fullName evidence="1">Uncharacterized protein</fullName>
    </submittedName>
</protein>
<comment type="caution">
    <text evidence="1">The sequence shown here is derived from an EMBL/GenBank/DDBJ whole genome shotgun (WGS) entry which is preliminary data.</text>
</comment>
<sequence>MSLFSTKNKLSHLKIAAFAKAFDAWMDGNRHSNQSHIDLLFKWLDSHEHTKLVKRHRDFLALAQEVAALGYSTAMDVPISEEDFANRKIADSFERWLAKNNQPLMTSADYLLTWIKEGDGAEYIRDRQHFLQLVQTLARRGYKHSLDLPTAAADFEKIYNSRTPFFVIAKQLLINHIKQYTKKHQAANVSMSNTFFLTPDHKLSSTKLELAVDLIRELKHLTSTGDDKVHLKILQNLLTKYEAMSQAYDGDGNRHRGSFEQNMDAARSLIEKFYDKLQSAQLQLLNVPCNSDPLNQLRYQTAQYFAKKLEVAPKQDFLIRQLSSKDLSAEKEKYVIQALQECEEAVRASARGGNDPEYLAKEKITRLQQLILGKDQAALSELPLINCLLPKYGMSF</sequence>
<accession>A0A364LJQ9</accession>
<proteinExistence type="predicted"/>
<evidence type="ECO:0000313" key="1">
    <source>
        <dbReference type="EMBL" id="RAP36748.1"/>
    </source>
</evidence>
<dbReference type="Proteomes" id="UP000249458">
    <property type="component" value="Unassembled WGS sequence"/>
</dbReference>
<organism evidence="1 2">
    <name type="scientific">Legionella quinlivanii</name>
    <dbReference type="NCBI Taxonomy" id="45073"/>
    <lineage>
        <taxon>Bacteria</taxon>
        <taxon>Pseudomonadati</taxon>
        <taxon>Pseudomonadota</taxon>
        <taxon>Gammaproteobacteria</taxon>
        <taxon>Legionellales</taxon>
        <taxon>Legionellaceae</taxon>
        <taxon>Legionella</taxon>
    </lineage>
</organism>
<reference evidence="1 2" key="1">
    <citation type="submission" date="2017-02" db="EMBL/GenBank/DDBJ databases">
        <title>Legionella quilivanii strain from human: case report and whole genome sequencing analysis.</title>
        <authorList>
            <person name="Lalancette C."/>
            <person name="Leduc J.-M."/>
            <person name="Levesque S."/>
            <person name="Fournier E."/>
            <person name="Saoud J."/>
            <person name="Faucher S.P."/>
            <person name="Bernard K."/>
            <person name="Martineau C."/>
            <person name="Longtin J."/>
        </authorList>
    </citation>
    <scope>NUCLEOTIDE SEQUENCE [LARGE SCALE GENOMIC DNA]</scope>
    <source>
        <strain evidence="1 2">ID143958</strain>
    </source>
</reference>